<keyword evidence="1" id="KW-1133">Transmembrane helix</keyword>
<comment type="caution">
    <text evidence="2">The sequence shown here is derived from an EMBL/GenBank/DDBJ whole genome shotgun (WGS) entry which is preliminary data.</text>
</comment>
<evidence type="ECO:0000313" key="3">
    <source>
        <dbReference type="Proteomes" id="UP000027665"/>
    </source>
</evidence>
<dbReference type="Proteomes" id="UP000027665">
    <property type="component" value="Unassembled WGS sequence"/>
</dbReference>
<protein>
    <submittedName>
        <fullName evidence="2">Uncharacterized protein</fullName>
    </submittedName>
</protein>
<evidence type="ECO:0000313" key="2">
    <source>
        <dbReference type="EMBL" id="KEJ91837.1"/>
    </source>
</evidence>
<proteinExistence type="predicted"/>
<dbReference type="AlphaFoldDB" id="A0A073J2A8"/>
<dbReference type="OrthoDB" id="4433at2"/>
<dbReference type="GeneID" id="90984117"/>
<dbReference type="EMBL" id="JMKI01000037">
    <property type="protein sequence ID" value="KEJ91837.1"/>
    <property type="molecule type" value="Genomic_DNA"/>
</dbReference>
<dbReference type="STRING" id="2754.EH55_07665"/>
<keyword evidence="1" id="KW-0472">Membrane</keyword>
<accession>A0A073J2A8</accession>
<keyword evidence="3" id="KW-1185">Reference proteome</keyword>
<feature type="transmembrane region" description="Helical" evidence="1">
    <location>
        <begin position="97"/>
        <end position="115"/>
    </location>
</feature>
<gene>
    <name evidence="2" type="ORF">EH55_07665</name>
</gene>
<dbReference type="eggNOG" id="ENOG5032X74">
    <property type="taxonomic scope" value="Bacteria"/>
</dbReference>
<name>A0A073J2A8_9BACT</name>
<feature type="transmembrane region" description="Helical" evidence="1">
    <location>
        <begin position="121"/>
        <end position="140"/>
    </location>
</feature>
<reference evidence="2 3" key="1">
    <citation type="submission" date="2014-04" db="EMBL/GenBank/DDBJ databases">
        <title>Draft Genome Sequence of Synergistes jonesii.</title>
        <authorList>
            <person name="Coil D.A."/>
            <person name="Eisen J.A."/>
            <person name="Holland-Moritz H.E."/>
        </authorList>
    </citation>
    <scope>NUCLEOTIDE SEQUENCE [LARGE SCALE GENOMIC DNA]</scope>
    <source>
        <strain evidence="2 3">78-1</strain>
    </source>
</reference>
<sequence>MLFLWTTTKLGKVWIDGDAAKLIISRRIPKELYVQDVSFIGEKNLLNAYIAAPEDTDLETRKSLETRFGDLFAKSGITAQLNWVNVAPQDNRKTTPLWMMPLFWAVAAAALTALFHMGIKGIVWSVFAAVVGYGAAWILITEDGRKQIGALKEHFRR</sequence>
<evidence type="ECO:0000256" key="1">
    <source>
        <dbReference type="SAM" id="Phobius"/>
    </source>
</evidence>
<organism evidence="2 3">
    <name type="scientific">Synergistes jonesii</name>
    <dbReference type="NCBI Taxonomy" id="2754"/>
    <lineage>
        <taxon>Bacteria</taxon>
        <taxon>Thermotogati</taxon>
        <taxon>Synergistota</taxon>
        <taxon>Synergistia</taxon>
        <taxon>Synergistales</taxon>
        <taxon>Synergistaceae</taxon>
        <taxon>Synergistes</taxon>
    </lineage>
</organism>
<keyword evidence="1" id="KW-0812">Transmembrane</keyword>
<dbReference type="RefSeq" id="WP_037977221.1">
    <property type="nucleotide sequence ID" value="NZ_CAMETI010000006.1"/>
</dbReference>